<dbReference type="PANTHER" id="PTHR42705">
    <property type="entry name" value="BIFUNCTIONAL NON-HOMOLOGOUS END JOINING PROTEIN LIGD"/>
    <property type="match status" value="1"/>
</dbReference>
<dbReference type="PANTHER" id="PTHR42705:SF2">
    <property type="entry name" value="BIFUNCTIONAL NON-HOMOLOGOUS END JOINING PROTEIN LIGD"/>
    <property type="match status" value="1"/>
</dbReference>
<protein>
    <submittedName>
        <fullName evidence="2">Bifunctional non-homologous end joining protein LigD</fullName>
    </submittedName>
</protein>
<dbReference type="NCBIfam" id="TIGR02778">
    <property type="entry name" value="ligD_pol"/>
    <property type="match status" value="1"/>
</dbReference>
<sequence length="299" mass="33478">MSRSVKGTIVVEGQELTISNPNKLLWPQMGITKADYLQRLAALAPLLLKYCNDRYLTTIRYPDGVEGKSFYQKNCPLPAPAFVHTSDHDGISYVEPDSLPVLLWLGNLACLEFHASFDRISNPAYPTEWVIDLDPTLPEEPRIMEAAAMVGDLLQSLGIASIPKTSGATGVQIIVPLLPELTFDELRQIGEFVGSYMADKFPSQFTIERLTKHRGDRIYVDYLQHYQGKTIIAPYSPRARRGATVSTPLHWSEVRANAAITDFHLLNIETRLQKEGDLLQLAEPQSLRAILAFIQSSKR</sequence>
<reference evidence="2" key="1">
    <citation type="submission" date="2022-01" db="EMBL/GenBank/DDBJ databases">
        <authorList>
            <person name="Criscuolo A."/>
        </authorList>
    </citation>
    <scope>NUCLEOTIDE SEQUENCE</scope>
    <source>
        <strain evidence="2">CIP111893</strain>
    </source>
</reference>
<dbReference type="Proteomes" id="UP000838686">
    <property type="component" value="Unassembled WGS sequence"/>
</dbReference>
<proteinExistence type="predicted"/>
<accession>A0ABN8H100</accession>
<dbReference type="Gene3D" id="3.90.920.10">
    <property type="entry name" value="DNA primase, PRIM domain"/>
    <property type="match status" value="1"/>
</dbReference>
<gene>
    <name evidence="2" type="primary">ligd</name>
    <name evidence="2" type="ORF">PAECIP111893_05070</name>
</gene>
<evidence type="ECO:0000313" key="3">
    <source>
        <dbReference type="Proteomes" id="UP000838686"/>
    </source>
</evidence>
<comment type="caution">
    <text evidence="2">The sequence shown here is derived from an EMBL/GenBank/DDBJ whole genome shotgun (WGS) entry which is preliminary data.</text>
</comment>
<dbReference type="InterPro" id="IPR052171">
    <property type="entry name" value="NHEJ_LigD"/>
</dbReference>
<keyword evidence="3" id="KW-1185">Reference proteome</keyword>
<dbReference type="RefSeq" id="WP_236346934.1">
    <property type="nucleotide sequence ID" value="NZ_CAKMMF010000044.1"/>
</dbReference>
<dbReference type="InterPro" id="IPR014145">
    <property type="entry name" value="LigD_pol_dom"/>
</dbReference>
<evidence type="ECO:0000313" key="2">
    <source>
        <dbReference type="EMBL" id="CAH1224024.1"/>
    </source>
</evidence>
<dbReference type="CDD" id="cd04861">
    <property type="entry name" value="LigD_Pol_like"/>
    <property type="match status" value="1"/>
</dbReference>
<evidence type="ECO:0000259" key="1">
    <source>
        <dbReference type="Pfam" id="PF21686"/>
    </source>
</evidence>
<dbReference type="Pfam" id="PF21686">
    <property type="entry name" value="LigD_Prim-Pol"/>
    <property type="match status" value="1"/>
</dbReference>
<organism evidence="2 3">
    <name type="scientific">Paenibacillus plantiphilus</name>
    <dbReference type="NCBI Taxonomy" id="2905650"/>
    <lineage>
        <taxon>Bacteria</taxon>
        <taxon>Bacillati</taxon>
        <taxon>Bacillota</taxon>
        <taxon>Bacilli</taxon>
        <taxon>Bacillales</taxon>
        <taxon>Paenibacillaceae</taxon>
        <taxon>Paenibacillus</taxon>
    </lineage>
</organism>
<feature type="domain" description="DNA ligase D polymerase" evidence="1">
    <location>
        <begin position="32"/>
        <end position="278"/>
    </location>
</feature>
<name>A0ABN8H100_9BACL</name>
<dbReference type="EMBL" id="CAKMMF010000044">
    <property type="protein sequence ID" value="CAH1224024.1"/>
    <property type="molecule type" value="Genomic_DNA"/>
</dbReference>